<evidence type="ECO:0000313" key="3">
    <source>
        <dbReference type="Proteomes" id="UP000245466"/>
    </source>
</evidence>
<sequence length="259" mass="28210">MNEPLSVDLNCDLGESYGAYRMGNDEQILPFVTSANIACGFHAGDPGVMRKTVQLCLRHNVAIGAHPGLPDLVGFGRRNMAVSAEEVYDMVIYQMGALQAFVQAEGSTLHHVKPHGALYNMAATDTKLAEAIGEAVYKVNPEVLLYGLAGSELIKAANRLQLRAANEVFADRTYQQDGTLTSRRQPDALITDPDKATNQVLRMVQEGKVQSQQGIEVDIQADTVCIHGDGPQALEFAHHIHETLQREGIALARPNVQRP</sequence>
<dbReference type="CDD" id="cd10787">
    <property type="entry name" value="LamB_YcsF_like"/>
    <property type="match status" value="1"/>
</dbReference>
<dbReference type="OrthoDB" id="9773478at2"/>
<dbReference type="AlphaFoldDB" id="A0A2U1AZI5"/>
<dbReference type="PANTHER" id="PTHR30292:SF0">
    <property type="entry name" value="5-OXOPROLINASE SUBUNIT A"/>
    <property type="match status" value="1"/>
</dbReference>
<gene>
    <name evidence="1" type="primary">pxpA</name>
    <name evidence="2" type="ORF">C8E01_104207</name>
</gene>
<keyword evidence="1" id="KW-0547">Nucleotide-binding</keyword>
<dbReference type="EC" id="3.5.2.9" evidence="1"/>
<dbReference type="RefSeq" id="WP_116542881.1">
    <property type="nucleotide sequence ID" value="NZ_QEKI01000004.1"/>
</dbReference>
<dbReference type="EMBL" id="QEKI01000004">
    <property type="protein sequence ID" value="PVY41835.1"/>
    <property type="molecule type" value="Genomic_DNA"/>
</dbReference>
<dbReference type="Gene3D" id="3.20.20.370">
    <property type="entry name" value="Glycoside hydrolase/deacetylase"/>
    <property type="match status" value="1"/>
</dbReference>
<dbReference type="InterPro" id="IPR011330">
    <property type="entry name" value="Glyco_hydro/deAcase_b/a-brl"/>
</dbReference>
<dbReference type="HAMAP" id="MF_00691">
    <property type="entry name" value="PxpA"/>
    <property type="match status" value="1"/>
</dbReference>
<dbReference type="SUPFAM" id="SSF88713">
    <property type="entry name" value="Glycoside hydrolase/deacetylase"/>
    <property type="match status" value="1"/>
</dbReference>
<proteinExistence type="inferred from homology"/>
<dbReference type="GO" id="GO:0005524">
    <property type="term" value="F:ATP binding"/>
    <property type="evidence" value="ECO:0007669"/>
    <property type="project" value="UniProtKB-UniRule"/>
</dbReference>
<accession>A0A2U1AZI5</accession>
<dbReference type="GO" id="GO:0005975">
    <property type="term" value="P:carbohydrate metabolic process"/>
    <property type="evidence" value="ECO:0007669"/>
    <property type="project" value="InterPro"/>
</dbReference>
<comment type="caution">
    <text evidence="2">The sequence shown here is derived from an EMBL/GenBank/DDBJ whole genome shotgun (WGS) entry which is preliminary data.</text>
</comment>
<reference evidence="2 3" key="1">
    <citation type="submission" date="2018-04" db="EMBL/GenBank/DDBJ databases">
        <title>Genomic Encyclopedia of Type Strains, Phase IV (KMG-IV): sequencing the most valuable type-strain genomes for metagenomic binning, comparative biology and taxonomic classification.</title>
        <authorList>
            <person name="Goeker M."/>
        </authorList>
    </citation>
    <scope>NUCLEOTIDE SEQUENCE [LARGE SCALE GENOMIC DNA]</scope>
    <source>
        <strain evidence="2 3">DSM 100231</strain>
    </source>
</reference>
<dbReference type="Pfam" id="PF03746">
    <property type="entry name" value="LamB_YcsF"/>
    <property type="match status" value="1"/>
</dbReference>
<comment type="catalytic activity">
    <reaction evidence="1">
        <text>5-oxo-L-proline + ATP + 2 H2O = L-glutamate + ADP + phosphate + H(+)</text>
        <dbReference type="Rhea" id="RHEA:10348"/>
        <dbReference type="ChEBI" id="CHEBI:15377"/>
        <dbReference type="ChEBI" id="CHEBI:15378"/>
        <dbReference type="ChEBI" id="CHEBI:29985"/>
        <dbReference type="ChEBI" id="CHEBI:30616"/>
        <dbReference type="ChEBI" id="CHEBI:43474"/>
        <dbReference type="ChEBI" id="CHEBI:58402"/>
        <dbReference type="ChEBI" id="CHEBI:456216"/>
        <dbReference type="EC" id="3.5.2.9"/>
    </reaction>
</comment>
<comment type="function">
    <text evidence="1">Catalyzes the cleavage of 5-oxoproline to form L-glutamate coupled to the hydrolysis of ATP to ADP and inorganic phosphate.</text>
</comment>
<protein>
    <recommendedName>
        <fullName evidence="1">5-oxoprolinase subunit A</fullName>
        <shortName evidence="1">5-OPase subunit A</shortName>
        <ecNumber evidence="1">3.5.2.9</ecNumber>
    </recommendedName>
    <alternativeName>
        <fullName evidence="1">5-oxoprolinase (ATP-hydrolyzing) subunit A</fullName>
    </alternativeName>
</protein>
<dbReference type="GO" id="GO:0017168">
    <property type="term" value="F:5-oxoprolinase (ATP-hydrolyzing) activity"/>
    <property type="evidence" value="ECO:0007669"/>
    <property type="project" value="UniProtKB-UniRule"/>
</dbReference>
<keyword evidence="1" id="KW-0378">Hydrolase</keyword>
<dbReference type="PANTHER" id="PTHR30292">
    <property type="entry name" value="UNCHARACTERIZED PROTEIN YBGL-RELATED"/>
    <property type="match status" value="1"/>
</dbReference>
<dbReference type="NCBIfam" id="NF003813">
    <property type="entry name" value="PRK05406.1-2"/>
    <property type="match status" value="1"/>
</dbReference>
<dbReference type="Proteomes" id="UP000245466">
    <property type="component" value="Unassembled WGS sequence"/>
</dbReference>
<comment type="subunit">
    <text evidence="1">Forms a complex composed of PxpA, PxpB and PxpC.</text>
</comment>
<dbReference type="InterPro" id="IPR005501">
    <property type="entry name" value="LamB/YcsF/PxpA-like"/>
</dbReference>
<dbReference type="NCBIfam" id="NF003816">
    <property type="entry name" value="PRK05406.1-5"/>
    <property type="match status" value="1"/>
</dbReference>
<evidence type="ECO:0000313" key="2">
    <source>
        <dbReference type="EMBL" id="PVY41835.1"/>
    </source>
</evidence>
<evidence type="ECO:0000256" key="1">
    <source>
        <dbReference type="HAMAP-Rule" id="MF_00691"/>
    </source>
</evidence>
<keyword evidence="3" id="KW-1185">Reference proteome</keyword>
<comment type="similarity">
    <text evidence="1">Belongs to the LamB/PxpA family.</text>
</comment>
<organism evidence="2 3">
    <name type="scientific">Pontibacter virosus</name>
    <dbReference type="NCBI Taxonomy" id="1765052"/>
    <lineage>
        <taxon>Bacteria</taxon>
        <taxon>Pseudomonadati</taxon>
        <taxon>Bacteroidota</taxon>
        <taxon>Cytophagia</taxon>
        <taxon>Cytophagales</taxon>
        <taxon>Hymenobacteraceae</taxon>
        <taxon>Pontibacter</taxon>
    </lineage>
</organism>
<keyword evidence="1" id="KW-0067">ATP-binding</keyword>
<name>A0A2U1AZI5_9BACT</name>
<dbReference type="NCBIfam" id="NF003814">
    <property type="entry name" value="PRK05406.1-3"/>
    <property type="match status" value="1"/>
</dbReference>